<dbReference type="EMBL" id="MTSL01000014">
    <property type="protein sequence ID" value="PJF19996.1"/>
    <property type="molecule type" value="Genomic_DNA"/>
</dbReference>
<dbReference type="GO" id="GO:0000462">
    <property type="term" value="P:maturation of SSU-rRNA from tricistronic rRNA transcript (SSU-rRNA, 5.8S rRNA, LSU-rRNA)"/>
    <property type="evidence" value="ECO:0007669"/>
    <property type="project" value="TreeGrafter"/>
</dbReference>
<feature type="region of interest" description="Disordered" evidence="4">
    <location>
        <begin position="190"/>
        <end position="257"/>
    </location>
</feature>
<feature type="region of interest" description="Disordered" evidence="4">
    <location>
        <begin position="1"/>
        <end position="35"/>
    </location>
</feature>
<dbReference type="PANTHER" id="PTHR44267:SF1">
    <property type="entry name" value="WD REPEAT-CONTAINING PROTEIN 43"/>
    <property type="match status" value="1"/>
</dbReference>
<dbReference type="OrthoDB" id="30195at2759"/>
<evidence type="ECO:0000313" key="6">
    <source>
        <dbReference type="EMBL" id="PJF19996.1"/>
    </source>
</evidence>
<sequence>MVTSQYTRTGDSDSDRMTKDEILTEPFPTTPSPDGFIDPTAAFQKLPTPRVHSLCDILTQSLTSSDSDLLENALSNTDTDLIRSSLRRMPPTYALPLLDALVVRIQRRPMRAMQLVPWLRLLLTEHAAYLLTVPDLPSRVEPLQKLIEARTKTHRRMVMLRGRIQLMLGQVNGRGEQEDFARLMEMPVATYDDSEDDDEGVEVITEQPEEEYDDELESGEEEDMDEEMDEDVAENSDSDASDSDTSDSDASDSDDSD</sequence>
<evidence type="ECO:0000259" key="5">
    <source>
        <dbReference type="Pfam" id="PF04003"/>
    </source>
</evidence>
<comment type="similarity">
    <text evidence="3">Belongs to the UTP5 family.</text>
</comment>
<reference evidence="6 7" key="1">
    <citation type="submission" date="2016-10" db="EMBL/GenBank/DDBJ databases">
        <title>The genome of Paramicrosporidium saccamoebae is the missing link in understanding Cryptomycota and Microsporidia evolution.</title>
        <authorList>
            <person name="Quandt C.A."/>
            <person name="Beaudet D."/>
            <person name="Corsaro D."/>
            <person name="Michel R."/>
            <person name="Corradi N."/>
            <person name="James T."/>
        </authorList>
    </citation>
    <scope>NUCLEOTIDE SEQUENCE [LARGE SCALE GENOMIC DNA]</scope>
    <source>
        <strain evidence="6 7">KSL3</strain>
    </source>
</reference>
<dbReference type="InterPro" id="IPR007148">
    <property type="entry name" value="SSU_processome_Utp12"/>
</dbReference>
<gene>
    <name evidence="6" type="ORF">PSACC_00172</name>
</gene>
<evidence type="ECO:0000256" key="4">
    <source>
        <dbReference type="SAM" id="MobiDB-lite"/>
    </source>
</evidence>
<comment type="caution">
    <text evidence="6">The sequence shown here is derived from an EMBL/GenBank/DDBJ whole genome shotgun (WGS) entry which is preliminary data.</text>
</comment>
<dbReference type="Proteomes" id="UP000240830">
    <property type="component" value="Unassembled WGS sequence"/>
</dbReference>
<dbReference type="STRING" id="1246581.A0A2H9TQK3"/>
<dbReference type="InterPro" id="IPR052414">
    <property type="entry name" value="U3_snoRNA-assoc_WDR"/>
</dbReference>
<keyword evidence="2" id="KW-0539">Nucleus</keyword>
<dbReference type="AlphaFoldDB" id="A0A2H9TQK3"/>
<keyword evidence="7" id="KW-1185">Reference proteome</keyword>
<dbReference type="GO" id="GO:0005730">
    <property type="term" value="C:nucleolus"/>
    <property type="evidence" value="ECO:0007669"/>
    <property type="project" value="TreeGrafter"/>
</dbReference>
<evidence type="ECO:0000256" key="2">
    <source>
        <dbReference type="ARBA" id="ARBA00023242"/>
    </source>
</evidence>
<comment type="subcellular location">
    <subcellularLocation>
        <location evidence="1">Nucleus</location>
    </subcellularLocation>
</comment>
<evidence type="ECO:0000256" key="1">
    <source>
        <dbReference type="ARBA" id="ARBA00004123"/>
    </source>
</evidence>
<feature type="domain" description="Small-subunit processome Utp12" evidence="5">
    <location>
        <begin position="66"/>
        <end position="168"/>
    </location>
</feature>
<name>A0A2H9TQK3_9FUNG</name>
<evidence type="ECO:0000256" key="3">
    <source>
        <dbReference type="ARBA" id="ARBA00038335"/>
    </source>
</evidence>
<evidence type="ECO:0000313" key="7">
    <source>
        <dbReference type="Proteomes" id="UP000240830"/>
    </source>
</evidence>
<accession>A0A2H9TQK3</accession>
<feature type="compositionally biased region" description="Basic and acidic residues" evidence="4">
    <location>
        <begin position="10"/>
        <end position="22"/>
    </location>
</feature>
<organism evidence="6 7">
    <name type="scientific">Paramicrosporidium saccamoebae</name>
    <dbReference type="NCBI Taxonomy" id="1246581"/>
    <lineage>
        <taxon>Eukaryota</taxon>
        <taxon>Fungi</taxon>
        <taxon>Fungi incertae sedis</taxon>
        <taxon>Cryptomycota</taxon>
        <taxon>Cryptomycota incertae sedis</taxon>
        <taxon>Paramicrosporidium</taxon>
    </lineage>
</organism>
<dbReference type="Pfam" id="PF04003">
    <property type="entry name" value="Utp12"/>
    <property type="match status" value="1"/>
</dbReference>
<protein>
    <recommendedName>
        <fullName evidence="5">Small-subunit processome Utp12 domain-containing protein</fullName>
    </recommendedName>
</protein>
<dbReference type="PANTHER" id="PTHR44267">
    <property type="entry name" value="WD REPEAT-CONTAINING PROTEIN 43"/>
    <property type="match status" value="1"/>
</dbReference>
<feature type="compositionally biased region" description="Acidic residues" evidence="4">
    <location>
        <begin position="192"/>
        <end position="257"/>
    </location>
</feature>
<proteinExistence type="inferred from homology"/>